<dbReference type="InterPro" id="IPR002919">
    <property type="entry name" value="TIL_dom"/>
</dbReference>
<evidence type="ECO:0000256" key="5">
    <source>
        <dbReference type="SAM" id="SignalP"/>
    </source>
</evidence>
<proteinExistence type="predicted"/>
<keyword evidence="2" id="KW-0722">Serine protease inhibitor</keyword>
<feature type="chain" id="PRO_5029865734" evidence="5">
    <location>
        <begin position="17"/>
        <end position="212"/>
    </location>
</feature>
<dbReference type="Pfam" id="PF01826">
    <property type="entry name" value="TIL"/>
    <property type="match status" value="1"/>
</dbReference>
<feature type="compositionally biased region" description="Polar residues" evidence="4">
    <location>
        <begin position="186"/>
        <end position="203"/>
    </location>
</feature>
<keyword evidence="7" id="KW-1185">Reference proteome</keyword>
<accession>A0A7I4Z5N6</accession>
<dbReference type="PANTHER" id="PTHR23259:SF70">
    <property type="entry name" value="ACCESSORY GLAND PROTEIN ACP62F-RELATED"/>
    <property type="match status" value="1"/>
</dbReference>
<dbReference type="CDD" id="cd19941">
    <property type="entry name" value="TIL"/>
    <property type="match status" value="1"/>
</dbReference>
<name>A0A7I4Z5N6_HAECO</name>
<feature type="compositionally biased region" description="Pro residues" evidence="4">
    <location>
        <begin position="74"/>
        <end position="185"/>
    </location>
</feature>
<dbReference type="InterPro" id="IPR036084">
    <property type="entry name" value="Ser_inhib-like_sf"/>
</dbReference>
<protein>
    <submittedName>
        <fullName evidence="8">TIL domain-containing protein</fullName>
    </submittedName>
</protein>
<evidence type="ECO:0000256" key="2">
    <source>
        <dbReference type="ARBA" id="ARBA00022900"/>
    </source>
</evidence>
<evidence type="ECO:0000313" key="8">
    <source>
        <dbReference type="WBParaSite" id="HCON_00193250-00001"/>
    </source>
</evidence>
<dbReference type="Gene3D" id="2.10.25.10">
    <property type="entry name" value="Laminin"/>
    <property type="match status" value="1"/>
</dbReference>
<feature type="signal peptide" evidence="5">
    <location>
        <begin position="1"/>
        <end position="16"/>
    </location>
</feature>
<dbReference type="Proteomes" id="UP000025227">
    <property type="component" value="Unplaced"/>
</dbReference>
<evidence type="ECO:0000313" key="7">
    <source>
        <dbReference type="Proteomes" id="UP000025227"/>
    </source>
</evidence>
<evidence type="ECO:0000256" key="3">
    <source>
        <dbReference type="ARBA" id="ARBA00023157"/>
    </source>
</evidence>
<dbReference type="GO" id="GO:0004867">
    <property type="term" value="F:serine-type endopeptidase inhibitor activity"/>
    <property type="evidence" value="ECO:0007669"/>
    <property type="project" value="UniProtKB-KW"/>
</dbReference>
<dbReference type="OMA" id="RIRYRIY"/>
<evidence type="ECO:0000256" key="4">
    <source>
        <dbReference type="SAM" id="MobiDB-lite"/>
    </source>
</evidence>
<dbReference type="AlphaFoldDB" id="A0A7I4Z5N6"/>
<dbReference type="PRINTS" id="PR01217">
    <property type="entry name" value="PRICHEXTENSN"/>
</dbReference>
<keyword evidence="1" id="KW-0646">Protease inhibitor</keyword>
<dbReference type="SUPFAM" id="SSF57567">
    <property type="entry name" value="Serine protease inhibitors"/>
    <property type="match status" value="1"/>
</dbReference>
<sequence>MLRLLLIIAYASLGFSQMNCGPNEVFDTCGSACEPSCRNPNPTICTLQCVVGCRCRQGFFRDDFGQCVASCGRPSPPVQTGPTSPPSGLSPPSKPSPVPNPPSPSRPSPVPASAPAPKPTPVQRPPPTPRPSPTPAPAPAPKPTPAIKPPSPPRPSPTSAPPPPFKPLPVPKPPSSPQPSAPSPPGHSQQLRCPQNESWSKCPTQCDLRVAI</sequence>
<dbReference type="WBParaSite" id="HCON_00193250-00001">
    <property type="protein sequence ID" value="HCON_00193250-00001"/>
    <property type="gene ID" value="HCON_00193250"/>
</dbReference>
<evidence type="ECO:0000259" key="6">
    <source>
        <dbReference type="Pfam" id="PF01826"/>
    </source>
</evidence>
<keyword evidence="3" id="KW-1015">Disulfide bond</keyword>
<reference evidence="8" key="1">
    <citation type="submission" date="2020-12" db="UniProtKB">
        <authorList>
            <consortium name="WormBaseParasite"/>
        </authorList>
    </citation>
    <scope>IDENTIFICATION</scope>
    <source>
        <strain evidence="8">MHco3</strain>
    </source>
</reference>
<evidence type="ECO:0000256" key="1">
    <source>
        <dbReference type="ARBA" id="ARBA00022690"/>
    </source>
</evidence>
<dbReference type="InterPro" id="IPR051368">
    <property type="entry name" value="SerProtInhib-TIL_Domain"/>
</dbReference>
<organism evidence="7 8">
    <name type="scientific">Haemonchus contortus</name>
    <name type="common">Barber pole worm</name>
    <dbReference type="NCBI Taxonomy" id="6289"/>
    <lineage>
        <taxon>Eukaryota</taxon>
        <taxon>Metazoa</taxon>
        <taxon>Ecdysozoa</taxon>
        <taxon>Nematoda</taxon>
        <taxon>Chromadorea</taxon>
        <taxon>Rhabditida</taxon>
        <taxon>Rhabditina</taxon>
        <taxon>Rhabditomorpha</taxon>
        <taxon>Strongyloidea</taxon>
        <taxon>Trichostrongylidae</taxon>
        <taxon>Haemonchus</taxon>
    </lineage>
</organism>
<feature type="region of interest" description="Disordered" evidence="4">
    <location>
        <begin position="73"/>
        <end position="203"/>
    </location>
</feature>
<dbReference type="OrthoDB" id="5912264at2759"/>
<keyword evidence="5" id="KW-0732">Signal</keyword>
<feature type="domain" description="TIL" evidence="6">
    <location>
        <begin position="20"/>
        <end position="69"/>
    </location>
</feature>
<dbReference type="PANTHER" id="PTHR23259">
    <property type="entry name" value="RIDDLE"/>
    <property type="match status" value="1"/>
</dbReference>